<keyword evidence="3 6" id="KW-0812">Transmembrane</keyword>
<name>A0A4U9D5Q4_RAOTE</name>
<evidence type="ECO:0000256" key="6">
    <source>
        <dbReference type="SAM" id="Phobius"/>
    </source>
</evidence>
<evidence type="ECO:0000259" key="7">
    <source>
        <dbReference type="Pfam" id="PF00892"/>
    </source>
</evidence>
<feature type="transmembrane region" description="Helical" evidence="6">
    <location>
        <begin position="7"/>
        <end position="31"/>
    </location>
</feature>
<dbReference type="SUPFAM" id="SSF103481">
    <property type="entry name" value="Multidrug resistance efflux transporter EmrE"/>
    <property type="match status" value="1"/>
</dbReference>
<gene>
    <name evidence="8" type="ORF">NCTC9185_04666</name>
</gene>
<dbReference type="AlphaFoldDB" id="A0A4U9D5Q4"/>
<evidence type="ECO:0000256" key="2">
    <source>
        <dbReference type="ARBA" id="ARBA00022475"/>
    </source>
</evidence>
<comment type="subcellular location">
    <subcellularLocation>
        <location evidence="1">Cell membrane</location>
        <topology evidence="1">Multi-pass membrane protein</topology>
    </subcellularLocation>
</comment>
<evidence type="ECO:0000256" key="5">
    <source>
        <dbReference type="ARBA" id="ARBA00023136"/>
    </source>
</evidence>
<dbReference type="Proteomes" id="UP000339249">
    <property type="component" value="Unassembled WGS sequence"/>
</dbReference>
<feature type="transmembrane region" description="Helical" evidence="6">
    <location>
        <begin position="37"/>
        <end position="55"/>
    </location>
</feature>
<evidence type="ECO:0000313" key="9">
    <source>
        <dbReference type="Proteomes" id="UP000339249"/>
    </source>
</evidence>
<dbReference type="GO" id="GO:0005886">
    <property type="term" value="C:plasma membrane"/>
    <property type="evidence" value="ECO:0007669"/>
    <property type="project" value="UniProtKB-SubCell"/>
</dbReference>
<keyword evidence="4 6" id="KW-1133">Transmembrane helix</keyword>
<reference evidence="8 9" key="1">
    <citation type="submission" date="2019-04" db="EMBL/GenBank/DDBJ databases">
        <authorList>
            <consortium name="Pathogen Informatics"/>
        </authorList>
    </citation>
    <scope>NUCLEOTIDE SEQUENCE [LARGE SCALE GENOMIC DNA]</scope>
    <source>
        <strain evidence="8 9">NCTC9185</strain>
    </source>
</reference>
<evidence type="ECO:0000313" key="8">
    <source>
        <dbReference type="EMBL" id="VTN12682.1"/>
    </source>
</evidence>
<sequence>MKGQKYAAVASAAIIMVLEPLLTVIAAALWYHEQLPLQKIIGGVLILVAQLWFRWRMLKPLR</sequence>
<evidence type="ECO:0000256" key="1">
    <source>
        <dbReference type="ARBA" id="ARBA00004651"/>
    </source>
</evidence>
<dbReference type="Gene3D" id="1.10.3730.20">
    <property type="match status" value="1"/>
</dbReference>
<organism evidence="8 9">
    <name type="scientific">Raoultella terrigena</name>
    <name type="common">Klebsiella terrigena</name>
    <dbReference type="NCBI Taxonomy" id="577"/>
    <lineage>
        <taxon>Bacteria</taxon>
        <taxon>Pseudomonadati</taxon>
        <taxon>Pseudomonadota</taxon>
        <taxon>Gammaproteobacteria</taxon>
        <taxon>Enterobacterales</taxon>
        <taxon>Enterobacteriaceae</taxon>
        <taxon>Klebsiella/Raoultella group</taxon>
        <taxon>Raoultella</taxon>
    </lineage>
</organism>
<dbReference type="InterPro" id="IPR000620">
    <property type="entry name" value="EamA_dom"/>
</dbReference>
<proteinExistence type="predicted"/>
<protein>
    <submittedName>
        <fullName evidence="8">EamA-like transporter family</fullName>
    </submittedName>
</protein>
<keyword evidence="2" id="KW-1003">Cell membrane</keyword>
<feature type="domain" description="EamA" evidence="7">
    <location>
        <begin position="2"/>
        <end position="50"/>
    </location>
</feature>
<evidence type="ECO:0000256" key="3">
    <source>
        <dbReference type="ARBA" id="ARBA00022692"/>
    </source>
</evidence>
<evidence type="ECO:0000256" key="4">
    <source>
        <dbReference type="ARBA" id="ARBA00022989"/>
    </source>
</evidence>
<dbReference type="Pfam" id="PF00892">
    <property type="entry name" value="EamA"/>
    <property type="match status" value="1"/>
</dbReference>
<accession>A0A4U9D5Q4</accession>
<dbReference type="InterPro" id="IPR037185">
    <property type="entry name" value="EmrE-like"/>
</dbReference>
<dbReference type="EMBL" id="CABDVU010000001">
    <property type="protein sequence ID" value="VTN12682.1"/>
    <property type="molecule type" value="Genomic_DNA"/>
</dbReference>
<keyword evidence="5 6" id="KW-0472">Membrane</keyword>